<dbReference type="AlphaFoldDB" id="A0A517TX66"/>
<gene>
    <name evidence="2" type="ORF">I41_21440</name>
</gene>
<dbReference type="Proteomes" id="UP000317909">
    <property type="component" value="Chromosome"/>
</dbReference>
<dbReference type="EMBL" id="CP036339">
    <property type="protein sequence ID" value="QDT72957.1"/>
    <property type="molecule type" value="Genomic_DNA"/>
</dbReference>
<dbReference type="KEGG" id="llh:I41_21440"/>
<protein>
    <recommendedName>
        <fullName evidence="4">PEP-CTERM protein-sorting domain-containing protein</fullName>
    </recommendedName>
</protein>
<evidence type="ECO:0000256" key="1">
    <source>
        <dbReference type="SAM" id="SignalP"/>
    </source>
</evidence>
<evidence type="ECO:0000313" key="2">
    <source>
        <dbReference type="EMBL" id="QDT72957.1"/>
    </source>
</evidence>
<feature type="signal peptide" evidence="1">
    <location>
        <begin position="1"/>
        <end position="21"/>
    </location>
</feature>
<evidence type="ECO:0000313" key="3">
    <source>
        <dbReference type="Proteomes" id="UP000317909"/>
    </source>
</evidence>
<accession>A0A517TX66</accession>
<dbReference type="OrthoDB" id="296342at2"/>
<proteinExistence type="predicted"/>
<reference evidence="2 3" key="1">
    <citation type="submission" date="2019-02" db="EMBL/GenBank/DDBJ databases">
        <title>Deep-cultivation of Planctomycetes and their phenomic and genomic characterization uncovers novel biology.</title>
        <authorList>
            <person name="Wiegand S."/>
            <person name="Jogler M."/>
            <person name="Boedeker C."/>
            <person name="Pinto D."/>
            <person name="Vollmers J."/>
            <person name="Rivas-Marin E."/>
            <person name="Kohn T."/>
            <person name="Peeters S.H."/>
            <person name="Heuer A."/>
            <person name="Rast P."/>
            <person name="Oberbeckmann S."/>
            <person name="Bunk B."/>
            <person name="Jeske O."/>
            <person name="Meyerdierks A."/>
            <person name="Storesund J.E."/>
            <person name="Kallscheuer N."/>
            <person name="Luecker S."/>
            <person name="Lage O.M."/>
            <person name="Pohl T."/>
            <person name="Merkel B.J."/>
            <person name="Hornburger P."/>
            <person name="Mueller R.-W."/>
            <person name="Bruemmer F."/>
            <person name="Labrenz M."/>
            <person name="Spormann A.M."/>
            <person name="Op den Camp H."/>
            <person name="Overmann J."/>
            <person name="Amann R."/>
            <person name="Jetten M.S.M."/>
            <person name="Mascher T."/>
            <person name="Medema M.H."/>
            <person name="Devos D.P."/>
            <person name="Kaster A.-K."/>
            <person name="Ovreas L."/>
            <person name="Rohde M."/>
            <person name="Galperin M.Y."/>
            <person name="Jogler C."/>
        </authorList>
    </citation>
    <scope>NUCLEOTIDE SEQUENCE [LARGE SCALE GENOMIC DNA]</scope>
    <source>
        <strain evidence="2 3">I41</strain>
    </source>
</reference>
<organism evidence="2 3">
    <name type="scientific">Lacipirellula limnantheis</name>
    <dbReference type="NCBI Taxonomy" id="2528024"/>
    <lineage>
        <taxon>Bacteria</taxon>
        <taxon>Pseudomonadati</taxon>
        <taxon>Planctomycetota</taxon>
        <taxon>Planctomycetia</taxon>
        <taxon>Pirellulales</taxon>
        <taxon>Lacipirellulaceae</taxon>
        <taxon>Lacipirellula</taxon>
    </lineage>
</organism>
<name>A0A517TX66_9BACT</name>
<keyword evidence="1" id="KW-0732">Signal</keyword>
<dbReference type="RefSeq" id="WP_145432468.1">
    <property type="nucleotide sequence ID" value="NZ_CP036339.1"/>
</dbReference>
<feature type="chain" id="PRO_5022145932" description="PEP-CTERM protein-sorting domain-containing protein" evidence="1">
    <location>
        <begin position="22"/>
        <end position="203"/>
    </location>
</feature>
<keyword evidence="3" id="KW-1185">Reference proteome</keyword>
<evidence type="ECO:0008006" key="4">
    <source>
        <dbReference type="Google" id="ProtNLM"/>
    </source>
</evidence>
<sequence precursor="true">MKQTALLAAFIATAFFRPVVAAEFVVKPNISPNNVYSFYVDGGNFNGSFDTIFFQAKSYRGSFINTFSGATWDVVRPPGDPFTYPNRMLTADPLDWPGGLALTQVGLTNTSQELSFTAGKLGGTITTAAEPGGDLFLGNVMTSSGGGFSFQVQLISAGNILYDSGINTIPLTDPTFPEPSGLVIAAVGMVGLLSSRRLRRPQG</sequence>